<evidence type="ECO:0000313" key="2">
    <source>
        <dbReference type="Proteomes" id="UP001165082"/>
    </source>
</evidence>
<organism evidence="1 2">
    <name type="scientific">Triparma retinervis</name>
    <dbReference type="NCBI Taxonomy" id="2557542"/>
    <lineage>
        <taxon>Eukaryota</taxon>
        <taxon>Sar</taxon>
        <taxon>Stramenopiles</taxon>
        <taxon>Ochrophyta</taxon>
        <taxon>Bolidophyceae</taxon>
        <taxon>Parmales</taxon>
        <taxon>Triparmaceae</taxon>
        <taxon>Triparma</taxon>
    </lineage>
</organism>
<evidence type="ECO:0000313" key="1">
    <source>
        <dbReference type="EMBL" id="GMH48047.1"/>
    </source>
</evidence>
<accession>A0A9W7DMT9</accession>
<dbReference type="AlphaFoldDB" id="A0A9W7DMT9"/>
<dbReference type="Proteomes" id="UP001165082">
    <property type="component" value="Unassembled WGS sequence"/>
</dbReference>
<protein>
    <submittedName>
        <fullName evidence="1">Uncharacterized protein</fullName>
    </submittedName>
</protein>
<reference evidence="1" key="1">
    <citation type="submission" date="2022-07" db="EMBL/GenBank/DDBJ databases">
        <title>Genome analysis of Parmales, a sister group of diatoms, reveals the evolutionary specialization of diatoms from phago-mixotrophs to photoautotrophs.</title>
        <authorList>
            <person name="Ban H."/>
            <person name="Sato S."/>
            <person name="Yoshikawa S."/>
            <person name="Kazumasa Y."/>
            <person name="Nakamura Y."/>
            <person name="Ichinomiya M."/>
            <person name="Saitoh K."/>
            <person name="Sato N."/>
            <person name="Blanc-Mathieu R."/>
            <person name="Endo H."/>
            <person name="Kuwata A."/>
            <person name="Ogata H."/>
        </authorList>
    </citation>
    <scope>NUCLEOTIDE SEQUENCE</scope>
</reference>
<keyword evidence="2" id="KW-1185">Reference proteome</keyword>
<dbReference type="OrthoDB" id="10344634at2759"/>
<gene>
    <name evidence="1" type="ORF">TrRE_jg7432</name>
</gene>
<name>A0A9W7DMT9_9STRA</name>
<dbReference type="EMBL" id="BRXZ01003132">
    <property type="protein sequence ID" value="GMH48047.1"/>
    <property type="molecule type" value="Genomic_DNA"/>
</dbReference>
<sequence length="277" mass="30981">MGNWGHDLIGGDDTLECAMLFLAAAGIAPPNFEDDISVLPMYIHSIPLCQEGENLFYAKLDLSAMRDDKRDAHFAQVESAASNTPGSQGTMMLRRSYATYVEWYACLERAKGCRKELENTGIDKWMRIIFNTDDTRGSGCGVGNPWVFDHSNEATVGHKFTILAWILMRAGAAVPIGFKKIATKALDAEVTKLNWTQNPERNRLRAHLKSLVSEYNEGCNAGNAISYEPSSIFTMWPVDGPAKTKEELGTQEQLDARTTRTQYPRETQEMQREIATF</sequence>
<proteinExistence type="predicted"/>
<comment type="caution">
    <text evidence="1">The sequence shown here is derived from an EMBL/GenBank/DDBJ whole genome shotgun (WGS) entry which is preliminary data.</text>
</comment>